<dbReference type="Proteomes" id="UP000299102">
    <property type="component" value="Unassembled WGS sequence"/>
</dbReference>
<dbReference type="AlphaFoldDB" id="A0A4C1TVR8"/>
<gene>
    <name evidence="1" type="ORF">EVAR_12902_1</name>
</gene>
<keyword evidence="2" id="KW-1185">Reference proteome</keyword>
<evidence type="ECO:0000313" key="2">
    <source>
        <dbReference type="Proteomes" id="UP000299102"/>
    </source>
</evidence>
<name>A0A4C1TVR8_EUMVA</name>
<reference evidence="1 2" key="1">
    <citation type="journal article" date="2019" name="Commun. Biol.">
        <title>The bagworm genome reveals a unique fibroin gene that provides high tensile strength.</title>
        <authorList>
            <person name="Kono N."/>
            <person name="Nakamura H."/>
            <person name="Ohtoshi R."/>
            <person name="Tomita M."/>
            <person name="Numata K."/>
            <person name="Arakawa K."/>
        </authorList>
    </citation>
    <scope>NUCLEOTIDE SEQUENCE [LARGE SCALE GENOMIC DNA]</scope>
</reference>
<comment type="caution">
    <text evidence="1">The sequence shown here is derived from an EMBL/GenBank/DDBJ whole genome shotgun (WGS) entry which is preliminary data.</text>
</comment>
<dbReference type="EMBL" id="BGZK01000093">
    <property type="protein sequence ID" value="GBP18121.1"/>
    <property type="molecule type" value="Genomic_DNA"/>
</dbReference>
<sequence>MTCSSRARISRKPKEVVYICPGFSLCLISSRAADKWMVIALSVPIIINGTLTDDFPAVLLVRTFIGCDFGRHRKELVYGSRAFLLFAVHHA</sequence>
<accession>A0A4C1TVR8</accession>
<proteinExistence type="predicted"/>
<evidence type="ECO:0000313" key="1">
    <source>
        <dbReference type="EMBL" id="GBP18121.1"/>
    </source>
</evidence>
<organism evidence="1 2">
    <name type="scientific">Eumeta variegata</name>
    <name type="common">Bagworm moth</name>
    <name type="synonym">Eumeta japonica</name>
    <dbReference type="NCBI Taxonomy" id="151549"/>
    <lineage>
        <taxon>Eukaryota</taxon>
        <taxon>Metazoa</taxon>
        <taxon>Ecdysozoa</taxon>
        <taxon>Arthropoda</taxon>
        <taxon>Hexapoda</taxon>
        <taxon>Insecta</taxon>
        <taxon>Pterygota</taxon>
        <taxon>Neoptera</taxon>
        <taxon>Endopterygota</taxon>
        <taxon>Lepidoptera</taxon>
        <taxon>Glossata</taxon>
        <taxon>Ditrysia</taxon>
        <taxon>Tineoidea</taxon>
        <taxon>Psychidae</taxon>
        <taxon>Oiketicinae</taxon>
        <taxon>Eumeta</taxon>
    </lineage>
</organism>
<protein>
    <submittedName>
        <fullName evidence="1">Uncharacterized protein</fullName>
    </submittedName>
</protein>